<keyword evidence="2" id="KW-0812">Transmembrane</keyword>
<dbReference type="OrthoDB" id="3693479at2"/>
<dbReference type="Pfam" id="PF03779">
    <property type="entry name" value="SPW"/>
    <property type="match status" value="1"/>
</dbReference>
<dbReference type="RefSeq" id="WP_144065752.1">
    <property type="nucleotide sequence ID" value="NZ_FWYC01000022.1"/>
</dbReference>
<dbReference type="InterPro" id="IPR005530">
    <property type="entry name" value="SPW"/>
</dbReference>
<feature type="region of interest" description="Disordered" evidence="1">
    <location>
        <begin position="1"/>
        <end position="21"/>
    </location>
</feature>
<evidence type="ECO:0000256" key="1">
    <source>
        <dbReference type="SAM" id="MobiDB-lite"/>
    </source>
</evidence>
<name>A0A1W2FRS2_9PSEU</name>
<organism evidence="4 5">
    <name type="scientific">Lentzea albidocapillata</name>
    <dbReference type="NCBI Taxonomy" id="40571"/>
    <lineage>
        <taxon>Bacteria</taxon>
        <taxon>Bacillati</taxon>
        <taxon>Actinomycetota</taxon>
        <taxon>Actinomycetes</taxon>
        <taxon>Pseudonocardiales</taxon>
        <taxon>Pseudonocardiaceae</taxon>
        <taxon>Lentzea</taxon>
    </lineage>
</organism>
<keyword evidence="2" id="KW-0472">Membrane</keyword>
<feature type="compositionally biased region" description="Basic and acidic residues" evidence="1">
    <location>
        <begin position="9"/>
        <end position="21"/>
    </location>
</feature>
<protein>
    <submittedName>
        <fullName evidence="4">SPW repeat-containing protein</fullName>
    </submittedName>
</protein>
<proteinExistence type="predicted"/>
<feature type="transmembrane region" description="Helical" evidence="2">
    <location>
        <begin position="53"/>
        <end position="78"/>
    </location>
</feature>
<sequence length="182" mass="19684">MVFGSPGRTRPDEQTSARREAAEITPRELRLYGYTPLVYPYGAPLALDTREPLGAATASGLTFLAGLWLVLAPFALGYDTAPQARWNDVVIGGVIAVLAIVRTFAPMRVAWFSIVNLALGIWLVIAPLTLGYSRPEATPEAVINDLVVGAVVVAMASLSAASTYRRREDEAGEREEEPDEPR</sequence>
<evidence type="ECO:0000256" key="2">
    <source>
        <dbReference type="SAM" id="Phobius"/>
    </source>
</evidence>
<gene>
    <name evidence="4" type="ORF">SAMN05660733_07787</name>
</gene>
<keyword evidence="2" id="KW-1133">Transmembrane helix</keyword>
<dbReference type="EMBL" id="FWYC01000022">
    <property type="protein sequence ID" value="SMD24667.1"/>
    <property type="molecule type" value="Genomic_DNA"/>
</dbReference>
<feature type="transmembrane region" description="Helical" evidence="2">
    <location>
        <begin position="142"/>
        <end position="164"/>
    </location>
</feature>
<dbReference type="Proteomes" id="UP000192840">
    <property type="component" value="Unassembled WGS sequence"/>
</dbReference>
<feature type="domain" description="SPW repeat-containing integral membrane" evidence="3">
    <location>
        <begin position="59"/>
        <end position="156"/>
    </location>
</feature>
<evidence type="ECO:0000313" key="4">
    <source>
        <dbReference type="EMBL" id="SMD24667.1"/>
    </source>
</evidence>
<keyword evidence="5" id="KW-1185">Reference proteome</keyword>
<evidence type="ECO:0000313" key="5">
    <source>
        <dbReference type="Proteomes" id="UP000192840"/>
    </source>
</evidence>
<reference evidence="5" key="1">
    <citation type="submission" date="2017-04" db="EMBL/GenBank/DDBJ databases">
        <authorList>
            <person name="Varghese N."/>
            <person name="Submissions S."/>
        </authorList>
    </citation>
    <scope>NUCLEOTIDE SEQUENCE [LARGE SCALE GENOMIC DNA]</scope>
    <source>
        <strain evidence="5">DSM 44073</strain>
    </source>
</reference>
<feature type="transmembrane region" description="Helical" evidence="2">
    <location>
        <begin position="109"/>
        <end position="130"/>
    </location>
</feature>
<evidence type="ECO:0000259" key="3">
    <source>
        <dbReference type="Pfam" id="PF03779"/>
    </source>
</evidence>
<dbReference type="eggNOG" id="ENOG5032V7V">
    <property type="taxonomic scope" value="Bacteria"/>
</dbReference>
<feature type="transmembrane region" description="Helical" evidence="2">
    <location>
        <begin position="84"/>
        <end position="102"/>
    </location>
</feature>
<dbReference type="AlphaFoldDB" id="A0A1W2FRS2"/>
<accession>A0A1W2FRS2</accession>
<dbReference type="STRING" id="40571.SAMN05660733_07787"/>